<protein>
    <recommendedName>
        <fullName evidence="2 7">D-3-phosphoglycerate dehydrogenase</fullName>
        <ecNumber evidence="7">1.1.1.95</ecNumber>
    </recommendedName>
</protein>
<dbReference type="Pfam" id="PF02826">
    <property type="entry name" value="2-Hacid_dh_C"/>
    <property type="match status" value="1"/>
</dbReference>
<sequence length="340" mass="36687">MSKEGVKILKEEGFEVDESGKLTSEVLAEKIKGYDGLIVRSGTKVLCQAIESADKLKVIGRAGVGLDNVELEAATEKGIIVMNSPEGNTVSTAEHAFALILSLLRNVPQAHQSVKEGKWEKKAFTGTELYHKTLGVIGFGRIGQRMTQYARAFDMEVLVYDPFISEEKVLQTGATLVEKEVLVKNADIITLHTPLTEETKGMIGKKELALMKPDAFLINCARGGLVDESALNETLSAGNLKGSALDVFEQEPPAGNPVVNHPNVVVTPHLGASTEEAQVRVAVDICRQVADYLKRGIITNAANLPSVSEKVLAVLQPYLDLCEKLGLFLVQVAGGRINEV</sequence>
<evidence type="ECO:0000313" key="11">
    <source>
        <dbReference type="Proteomes" id="UP000230392"/>
    </source>
</evidence>
<evidence type="ECO:0000256" key="5">
    <source>
        <dbReference type="ARBA" id="ARBA00023027"/>
    </source>
</evidence>
<keyword evidence="5 7" id="KW-0520">NAD</keyword>
<dbReference type="SUPFAM" id="SSF52283">
    <property type="entry name" value="Formate/glycerate dehydrogenase catalytic domain-like"/>
    <property type="match status" value="1"/>
</dbReference>
<proteinExistence type="inferred from homology"/>
<dbReference type="Pfam" id="PF00389">
    <property type="entry name" value="2-Hacid_dh"/>
    <property type="match status" value="1"/>
</dbReference>
<evidence type="ECO:0000256" key="6">
    <source>
        <dbReference type="RuleBase" id="RU003719"/>
    </source>
</evidence>
<dbReference type="CDD" id="cd12173">
    <property type="entry name" value="PGDH_4"/>
    <property type="match status" value="1"/>
</dbReference>
<comment type="pathway">
    <text evidence="7">Amino-acid biosynthesis; L-serine biosynthesis; L-serine from 3-phospho-D-glycerate: step 1/3.</text>
</comment>
<keyword evidence="7" id="KW-0718">Serine biosynthesis</keyword>
<dbReference type="SUPFAM" id="SSF51735">
    <property type="entry name" value="NAD(P)-binding Rossmann-fold domains"/>
    <property type="match status" value="1"/>
</dbReference>
<evidence type="ECO:0000259" key="9">
    <source>
        <dbReference type="Pfam" id="PF02826"/>
    </source>
</evidence>
<dbReference type="InterPro" id="IPR050857">
    <property type="entry name" value="D-2-hydroxyacid_DH"/>
</dbReference>
<accession>A0A2G9YBY2</accession>
<feature type="domain" description="D-isomer specific 2-hydroxyacid dehydrogenase catalytic" evidence="8">
    <location>
        <begin position="3"/>
        <end position="303"/>
    </location>
</feature>
<comment type="similarity">
    <text evidence="1 6">Belongs to the D-isomer specific 2-hydroxyacid dehydrogenase family.</text>
</comment>
<dbReference type="InterPro" id="IPR006139">
    <property type="entry name" value="D-isomer_2_OHA_DH_cat_dom"/>
</dbReference>
<dbReference type="GO" id="GO:0051287">
    <property type="term" value="F:NAD binding"/>
    <property type="evidence" value="ECO:0007669"/>
    <property type="project" value="UniProtKB-UniRule"/>
</dbReference>
<dbReference type="PROSITE" id="PS00671">
    <property type="entry name" value="D_2_HYDROXYACID_DH_3"/>
    <property type="match status" value="1"/>
</dbReference>
<dbReference type="InterPro" id="IPR029752">
    <property type="entry name" value="D-isomer_DH_CS1"/>
</dbReference>
<dbReference type="GO" id="GO:0004617">
    <property type="term" value="F:phosphoglycerate dehydrogenase activity"/>
    <property type="evidence" value="ECO:0007669"/>
    <property type="project" value="UniProtKB-UniRule"/>
</dbReference>
<dbReference type="InterPro" id="IPR006140">
    <property type="entry name" value="D-isomer_DH_NAD-bd"/>
</dbReference>
<gene>
    <name evidence="10" type="ORF">COX46_00730</name>
</gene>
<dbReference type="PANTHER" id="PTHR42789">
    <property type="entry name" value="D-ISOMER SPECIFIC 2-HYDROXYACID DEHYDROGENASE FAMILY PROTEIN (AFU_ORTHOLOGUE AFUA_6G10090)"/>
    <property type="match status" value="1"/>
</dbReference>
<dbReference type="InterPro" id="IPR036291">
    <property type="entry name" value="NAD(P)-bd_dom_sf"/>
</dbReference>
<dbReference type="Gene3D" id="3.40.50.720">
    <property type="entry name" value="NAD(P)-binding Rossmann-like Domain"/>
    <property type="match status" value="2"/>
</dbReference>
<evidence type="ECO:0000256" key="3">
    <source>
        <dbReference type="ARBA" id="ARBA00022605"/>
    </source>
</evidence>
<dbReference type="AlphaFoldDB" id="A0A2G9YBY2"/>
<dbReference type="UniPathway" id="UPA00135">
    <property type="reaction ID" value="UER00196"/>
</dbReference>
<dbReference type="NCBIfam" id="TIGR01327">
    <property type="entry name" value="PGDH"/>
    <property type="match status" value="1"/>
</dbReference>
<dbReference type="PANTHER" id="PTHR42789:SF1">
    <property type="entry name" value="D-ISOMER SPECIFIC 2-HYDROXYACID DEHYDROGENASE FAMILY PROTEIN (AFU_ORTHOLOGUE AFUA_6G10090)"/>
    <property type="match status" value="1"/>
</dbReference>
<dbReference type="FunFam" id="3.40.50.720:FF:000021">
    <property type="entry name" value="D-3-phosphoglycerate dehydrogenase"/>
    <property type="match status" value="1"/>
</dbReference>
<dbReference type="PROSITE" id="PS00065">
    <property type="entry name" value="D_2_HYDROXYACID_DH_1"/>
    <property type="match status" value="1"/>
</dbReference>
<organism evidence="10 11">
    <name type="scientific">bacterium (Candidatus Ratteibacteria) CG23_combo_of_CG06-09_8_20_14_all_48_7</name>
    <dbReference type="NCBI Taxonomy" id="2014292"/>
    <lineage>
        <taxon>Bacteria</taxon>
        <taxon>Candidatus Ratteibacteria</taxon>
    </lineage>
</organism>
<dbReference type="GO" id="GO:0006564">
    <property type="term" value="P:L-serine biosynthetic process"/>
    <property type="evidence" value="ECO:0007669"/>
    <property type="project" value="UniProtKB-UniRule"/>
</dbReference>
<comment type="catalytic activity">
    <reaction evidence="7">
        <text>(2R)-3-phosphoglycerate + NAD(+) = 3-phosphooxypyruvate + NADH + H(+)</text>
        <dbReference type="Rhea" id="RHEA:12641"/>
        <dbReference type="ChEBI" id="CHEBI:15378"/>
        <dbReference type="ChEBI" id="CHEBI:18110"/>
        <dbReference type="ChEBI" id="CHEBI:57540"/>
        <dbReference type="ChEBI" id="CHEBI:57945"/>
        <dbReference type="ChEBI" id="CHEBI:58272"/>
        <dbReference type="EC" id="1.1.1.95"/>
    </reaction>
</comment>
<dbReference type="InterPro" id="IPR006236">
    <property type="entry name" value="PGDH"/>
</dbReference>
<dbReference type="InterPro" id="IPR029753">
    <property type="entry name" value="D-isomer_DH_CS"/>
</dbReference>
<evidence type="ECO:0000256" key="7">
    <source>
        <dbReference type="RuleBase" id="RU363003"/>
    </source>
</evidence>
<comment type="caution">
    <text evidence="10">The sequence shown here is derived from an EMBL/GenBank/DDBJ whole genome shotgun (WGS) entry which is preliminary data.</text>
</comment>
<evidence type="ECO:0000313" key="10">
    <source>
        <dbReference type="EMBL" id="PIP16682.1"/>
    </source>
</evidence>
<dbReference type="Proteomes" id="UP000230392">
    <property type="component" value="Unassembled WGS sequence"/>
</dbReference>
<feature type="non-terminal residue" evidence="10">
    <location>
        <position position="340"/>
    </location>
</feature>
<evidence type="ECO:0000256" key="2">
    <source>
        <dbReference type="ARBA" id="ARBA00021582"/>
    </source>
</evidence>
<evidence type="ECO:0000256" key="1">
    <source>
        <dbReference type="ARBA" id="ARBA00005854"/>
    </source>
</evidence>
<dbReference type="EMBL" id="PCRF01000035">
    <property type="protein sequence ID" value="PIP16682.1"/>
    <property type="molecule type" value="Genomic_DNA"/>
</dbReference>
<reference evidence="10 11" key="1">
    <citation type="submission" date="2017-09" db="EMBL/GenBank/DDBJ databases">
        <title>Depth-based differentiation of microbial function through sediment-hosted aquifers and enrichment of novel symbionts in the deep terrestrial subsurface.</title>
        <authorList>
            <person name="Probst A.J."/>
            <person name="Ladd B."/>
            <person name="Jarett J.K."/>
            <person name="Geller-Mcgrath D.E."/>
            <person name="Sieber C.M."/>
            <person name="Emerson J.B."/>
            <person name="Anantharaman K."/>
            <person name="Thomas B.C."/>
            <person name="Malmstrom R."/>
            <person name="Stieglmeier M."/>
            <person name="Klingl A."/>
            <person name="Woyke T."/>
            <person name="Ryan C.M."/>
            <person name="Banfield J.F."/>
        </authorList>
    </citation>
    <scope>NUCLEOTIDE SEQUENCE [LARGE SCALE GENOMIC DNA]</scope>
    <source>
        <strain evidence="10">CG23_combo_of_CG06-09_8_20_14_all_48_7</strain>
    </source>
</reference>
<name>A0A2G9YBY2_9BACT</name>
<dbReference type="EC" id="1.1.1.95" evidence="7"/>
<evidence type="ECO:0000259" key="8">
    <source>
        <dbReference type="Pfam" id="PF00389"/>
    </source>
</evidence>
<dbReference type="PROSITE" id="PS00670">
    <property type="entry name" value="D_2_HYDROXYACID_DH_2"/>
    <property type="match status" value="1"/>
</dbReference>
<keyword evidence="3 7" id="KW-0028">Amino-acid biosynthesis</keyword>
<feature type="domain" description="D-isomer specific 2-hydroxyacid dehydrogenase NAD-binding" evidence="9">
    <location>
        <begin position="97"/>
        <end position="271"/>
    </location>
</feature>
<evidence type="ECO:0000256" key="4">
    <source>
        <dbReference type="ARBA" id="ARBA00023002"/>
    </source>
</evidence>
<keyword evidence="4 6" id="KW-0560">Oxidoreductase</keyword>